<evidence type="ECO:0000256" key="3">
    <source>
        <dbReference type="ARBA" id="ARBA00022448"/>
    </source>
</evidence>
<proteinExistence type="predicted"/>
<dbReference type="SUPFAM" id="SSF58038">
    <property type="entry name" value="SNARE fusion complex"/>
    <property type="match status" value="1"/>
</dbReference>
<dbReference type="PANTHER" id="PTHR12791">
    <property type="entry name" value="GOLGI SNARE BET1-RELATED"/>
    <property type="match status" value="1"/>
</dbReference>
<evidence type="ECO:0000256" key="4">
    <source>
        <dbReference type="ARBA" id="ARBA00022692"/>
    </source>
</evidence>
<evidence type="ECO:0000256" key="1">
    <source>
        <dbReference type="ARBA" id="ARBA00004167"/>
    </source>
</evidence>
<organism evidence="12 13">
    <name type="scientific">Lachnellula cervina</name>
    <dbReference type="NCBI Taxonomy" id="1316786"/>
    <lineage>
        <taxon>Eukaryota</taxon>
        <taxon>Fungi</taxon>
        <taxon>Dikarya</taxon>
        <taxon>Ascomycota</taxon>
        <taxon>Pezizomycotina</taxon>
        <taxon>Leotiomycetes</taxon>
        <taxon>Helotiales</taxon>
        <taxon>Lachnaceae</taxon>
        <taxon>Lachnellula</taxon>
    </lineage>
</organism>
<evidence type="ECO:0000313" key="12">
    <source>
        <dbReference type="EMBL" id="TVY59067.1"/>
    </source>
</evidence>
<comment type="caution">
    <text evidence="12">The sequence shown here is derived from an EMBL/GenBank/DDBJ whole genome shotgun (WGS) entry which is preliminary data.</text>
</comment>
<dbReference type="GO" id="GO:0016020">
    <property type="term" value="C:membrane"/>
    <property type="evidence" value="ECO:0007669"/>
    <property type="project" value="UniProtKB-SubCell"/>
</dbReference>
<dbReference type="GO" id="GO:0005768">
    <property type="term" value="C:endosome"/>
    <property type="evidence" value="ECO:0007669"/>
    <property type="project" value="UniProtKB-ARBA"/>
</dbReference>
<evidence type="ECO:0000256" key="9">
    <source>
        <dbReference type="SAM" id="MobiDB-lite"/>
    </source>
</evidence>
<evidence type="ECO:0000259" key="11">
    <source>
        <dbReference type="PROSITE" id="PS50192"/>
    </source>
</evidence>
<evidence type="ECO:0000256" key="7">
    <source>
        <dbReference type="ARBA" id="ARBA00023054"/>
    </source>
</evidence>
<evidence type="ECO:0000256" key="5">
    <source>
        <dbReference type="ARBA" id="ARBA00022927"/>
    </source>
</evidence>
<dbReference type="InterPro" id="IPR000727">
    <property type="entry name" value="T_SNARE_dom"/>
</dbReference>
<reference evidence="12 13" key="1">
    <citation type="submission" date="2018-05" db="EMBL/GenBank/DDBJ databases">
        <title>Whole genome sequencing for identification of molecular markers to develop diagnostic detection tools for the regulated plant pathogen Lachnellula willkommii.</title>
        <authorList>
            <person name="Giroux E."/>
            <person name="Bilodeau G."/>
        </authorList>
    </citation>
    <scope>NUCLEOTIDE SEQUENCE [LARGE SCALE GENOMIC DNA]</scope>
    <source>
        <strain evidence="12 13">CBS 625.97</strain>
    </source>
</reference>
<feature type="compositionally biased region" description="Polar residues" evidence="9">
    <location>
        <begin position="88"/>
        <end position="114"/>
    </location>
</feature>
<evidence type="ECO:0000256" key="6">
    <source>
        <dbReference type="ARBA" id="ARBA00022989"/>
    </source>
</evidence>
<evidence type="ECO:0000313" key="13">
    <source>
        <dbReference type="Proteomes" id="UP000481288"/>
    </source>
</evidence>
<feature type="region of interest" description="Disordered" evidence="9">
    <location>
        <begin position="88"/>
        <end position="158"/>
    </location>
</feature>
<keyword evidence="13" id="KW-1185">Reference proteome</keyword>
<feature type="domain" description="T-SNARE coiled-coil homology" evidence="11">
    <location>
        <begin position="192"/>
        <end position="254"/>
    </location>
</feature>
<dbReference type="OrthoDB" id="244190at2759"/>
<comment type="subcellular location">
    <subcellularLocation>
        <location evidence="2">Endomembrane system</location>
    </subcellularLocation>
    <subcellularLocation>
        <location evidence="1">Membrane</location>
        <topology evidence="1">Single-pass membrane protein</topology>
    </subcellularLocation>
</comment>
<keyword evidence="4 10" id="KW-0812">Transmembrane</keyword>
<dbReference type="GO" id="GO:0061025">
    <property type="term" value="P:membrane fusion"/>
    <property type="evidence" value="ECO:0007669"/>
    <property type="project" value="UniProtKB-ARBA"/>
</dbReference>
<evidence type="ECO:0000256" key="8">
    <source>
        <dbReference type="ARBA" id="ARBA00023136"/>
    </source>
</evidence>
<keyword evidence="8 10" id="KW-0472">Membrane</keyword>
<dbReference type="Proteomes" id="UP000481288">
    <property type="component" value="Unassembled WGS sequence"/>
</dbReference>
<dbReference type="Pfam" id="PF05739">
    <property type="entry name" value="SNARE"/>
    <property type="match status" value="1"/>
</dbReference>
<keyword evidence="7" id="KW-0175">Coiled coil</keyword>
<dbReference type="PROSITE" id="PS50192">
    <property type="entry name" value="T_SNARE"/>
    <property type="match status" value="1"/>
</dbReference>
<dbReference type="FunFam" id="1.20.5.110:FF:000060">
    <property type="entry name" value="SNARE complex subunit (Syn8)"/>
    <property type="match status" value="1"/>
</dbReference>
<dbReference type="AlphaFoldDB" id="A0A7D8UY19"/>
<dbReference type="EMBL" id="QGMG01000015">
    <property type="protein sequence ID" value="TVY59067.1"/>
    <property type="molecule type" value="Genomic_DNA"/>
</dbReference>
<sequence length="282" mass="31523">MANPNQYFLLADHIKLSLLERQRAISLNLEPTSQDGHISRSLDSLREGLQSVTKERIRLEEAGETSASLTMQETEHKLQIQYNDLASQFHGTPTDTTASTMSHPNDPSLSSDFTRASERPRVTTSSSFLKKSLRGTDNPATNSPKSVRFSDAPSVQDEDEARNALFPYRDDPTSGPPDQSHLDNQQIHTYHSQVLADQDEALDRLGESIGRQRELSIQIGDELDEHVQMLDEADGHVDRHATTLNKARKNLGTVARKAKDNMQLTIILILIIILVLLIIILK</sequence>
<name>A0A7D8UY19_9HELO</name>
<protein>
    <submittedName>
        <fullName evidence="12">Syntaxin-8A</fullName>
    </submittedName>
</protein>
<gene>
    <name evidence="12" type="primary">syn8A</name>
    <name evidence="12" type="ORF">LCER1_G000365</name>
</gene>
<keyword evidence="5" id="KW-0653">Protein transport</keyword>
<feature type="transmembrane region" description="Helical" evidence="10">
    <location>
        <begin position="262"/>
        <end position="281"/>
    </location>
</feature>
<keyword evidence="6 10" id="KW-1133">Transmembrane helix</keyword>
<dbReference type="GO" id="GO:0006896">
    <property type="term" value="P:Golgi to vacuole transport"/>
    <property type="evidence" value="ECO:0007669"/>
    <property type="project" value="UniProtKB-ARBA"/>
</dbReference>
<evidence type="ECO:0000256" key="2">
    <source>
        <dbReference type="ARBA" id="ARBA00004308"/>
    </source>
</evidence>
<dbReference type="GO" id="GO:0015031">
    <property type="term" value="P:protein transport"/>
    <property type="evidence" value="ECO:0007669"/>
    <property type="project" value="UniProtKB-KW"/>
</dbReference>
<evidence type="ECO:0000256" key="10">
    <source>
        <dbReference type="SAM" id="Phobius"/>
    </source>
</evidence>
<dbReference type="CDD" id="cd15859">
    <property type="entry name" value="SNARE_SYN8"/>
    <property type="match status" value="1"/>
</dbReference>
<accession>A0A7D8UY19</accession>
<dbReference type="Gene3D" id="1.20.5.110">
    <property type="match status" value="1"/>
</dbReference>
<keyword evidence="3" id="KW-0813">Transport</keyword>
<dbReference type="SMART" id="SM00397">
    <property type="entry name" value="t_SNARE"/>
    <property type="match status" value="1"/>
</dbReference>